<evidence type="ECO:0000256" key="1">
    <source>
        <dbReference type="SAM" id="SignalP"/>
    </source>
</evidence>
<organism evidence="2 4">
    <name type="scientific">Staphylococcus edaphicus</name>
    <dbReference type="NCBI Taxonomy" id="1955013"/>
    <lineage>
        <taxon>Bacteria</taxon>
        <taxon>Bacillati</taxon>
        <taxon>Bacillota</taxon>
        <taxon>Bacilli</taxon>
        <taxon>Bacillales</taxon>
        <taxon>Staphylococcaceae</taxon>
        <taxon>Staphylococcus</taxon>
    </lineage>
</organism>
<reference evidence="2" key="1">
    <citation type="journal article" date="2017" name="Appl. Environ. Microbiol.">
        <title>Staphylococcus edaphicus sp. nov., isolated in Antarctica, harbours mecC gene and genomic islands with suspected role in adaptation to extreme environment.</title>
        <authorList>
            <person name="Pantucek R."/>
            <person name="Sedlacek I."/>
            <person name="Indrakova A."/>
            <person name="Vrbovska V."/>
            <person name="Maslanova I."/>
            <person name="Kovarovic V."/>
            <person name="Svec P."/>
            <person name="Kralova S."/>
            <person name="Kristofova L."/>
            <person name="Keklakova J."/>
            <person name="Petras P."/>
            <person name="Doskar J."/>
        </authorList>
    </citation>
    <scope>NUCLEOTIDE SEQUENCE</scope>
    <source>
        <strain evidence="2">CCM 8730</strain>
    </source>
</reference>
<reference evidence="4" key="2">
    <citation type="submission" date="2017-10" db="EMBL/GenBank/DDBJ databases">
        <title>Staphylococcus edaphicus sp. nov., isolated in Antarctica, harbouring mecC gene and genomic islands essential in adaptation to extreme environment.</title>
        <authorList>
            <person name="Pantucek R."/>
            <person name="Sedlacek I."/>
            <person name="Indrakova A."/>
            <person name="Vrbovska V."/>
            <person name="Maslanova I."/>
            <person name="Kovarovic V."/>
            <person name="Svec P."/>
            <person name="Kralova S."/>
            <person name="Kristofova L."/>
            <person name="Keklakova J."/>
            <person name="Petras P."/>
            <person name="Doskar J."/>
        </authorList>
    </citation>
    <scope>NUCLEOTIDE SEQUENCE [LARGE SCALE GENOMIC DNA]</scope>
    <source>
        <strain evidence="4">CCM 5085</strain>
    </source>
</reference>
<evidence type="ECO:0000313" key="2">
    <source>
        <dbReference type="EMBL" id="PHK50398.1"/>
    </source>
</evidence>
<dbReference type="EMBL" id="MRZN01000003">
    <property type="protein sequence ID" value="PHK50398.1"/>
    <property type="molecule type" value="Genomic_DNA"/>
</dbReference>
<name>A0A2C6WHX6_9STAP</name>
<gene>
    <name evidence="2" type="ORF">BTJ66_02820</name>
    <name evidence="3" type="ORF">MNY58_10935</name>
</gene>
<sequence>MKNLMLTMMAFFLACCFVFLLFIATNQQALAKVHETISSFSVGESSAEAKDKVEQKDKNSIKAAIKEDKYEAPYNGTNHEPIAKLTTHDLNMKDTGQANLPQFSKALAKAQRLVNKDNHASNQYNDYGIDSTCQGVYYYIFTFENKEKPNTFYRVTVNEENQTSIFDKSYVANDEQPSQHERISPQESEVIAQKHAVDELGKSVVLKKVKESKDGMFYSFQDYKTQRDYKVVVSKSGDVIQQPSLN</sequence>
<feature type="chain" id="PRO_5012225942" description="Lipoprotein" evidence="1">
    <location>
        <begin position="32"/>
        <end position="246"/>
    </location>
</feature>
<accession>A0A2C6WHX6</accession>
<dbReference type="Proteomes" id="UP000223828">
    <property type="component" value="Unassembled WGS sequence"/>
</dbReference>
<evidence type="ECO:0000313" key="3">
    <source>
        <dbReference type="EMBL" id="UQW81083.1"/>
    </source>
</evidence>
<reference evidence="3" key="4">
    <citation type="submission" date="2022-03" db="EMBL/GenBank/DDBJ databases">
        <title>Complete Genome Sequence of Staphylococcus edaphicus strain CCM 8731.</title>
        <authorList>
            <person name="Rimmer C.O."/>
            <person name="Thomas J.C."/>
        </authorList>
    </citation>
    <scope>NUCLEOTIDE SEQUENCE</scope>
    <source>
        <strain evidence="3">CCM 8731</strain>
    </source>
</reference>
<dbReference type="RefSeq" id="WP_099089476.1">
    <property type="nucleotide sequence ID" value="NZ_CP093217.1"/>
</dbReference>
<feature type="signal peptide" evidence="1">
    <location>
        <begin position="1"/>
        <end position="31"/>
    </location>
</feature>
<keyword evidence="1" id="KW-0732">Signal</keyword>
<dbReference type="EMBL" id="CP093217">
    <property type="protein sequence ID" value="UQW81083.1"/>
    <property type="molecule type" value="Genomic_DNA"/>
</dbReference>
<dbReference type="AlphaFoldDB" id="A0A2C6WHX6"/>
<evidence type="ECO:0000313" key="4">
    <source>
        <dbReference type="Proteomes" id="UP000223828"/>
    </source>
</evidence>
<dbReference type="Proteomes" id="UP001056588">
    <property type="component" value="Chromosome"/>
</dbReference>
<reference evidence="2" key="3">
    <citation type="submission" date="2017-10" db="EMBL/GenBank/DDBJ databases">
        <authorList>
            <person name="Vrbovska V."/>
            <person name="Kovarovic V."/>
            <person name="Indrakova A."/>
        </authorList>
    </citation>
    <scope>NUCLEOTIDE SEQUENCE</scope>
    <source>
        <strain evidence="2">CCM 8730</strain>
    </source>
</reference>
<dbReference type="OrthoDB" id="2410607at2"/>
<keyword evidence="5" id="KW-1185">Reference proteome</keyword>
<protein>
    <recommendedName>
        <fullName evidence="6">Lipoprotein</fullName>
    </recommendedName>
</protein>
<dbReference type="PROSITE" id="PS51257">
    <property type="entry name" value="PROKAR_LIPOPROTEIN"/>
    <property type="match status" value="1"/>
</dbReference>
<proteinExistence type="predicted"/>
<evidence type="ECO:0000313" key="5">
    <source>
        <dbReference type="Proteomes" id="UP001056588"/>
    </source>
</evidence>
<evidence type="ECO:0008006" key="6">
    <source>
        <dbReference type="Google" id="ProtNLM"/>
    </source>
</evidence>